<dbReference type="RefSeq" id="WP_320325557.1">
    <property type="nucleotide sequence ID" value="NZ_JALBUS010000006.1"/>
</dbReference>
<keyword evidence="4 9" id="KW-0808">Transferase</keyword>
<evidence type="ECO:0000313" key="10">
    <source>
        <dbReference type="Proteomes" id="UP001285244"/>
    </source>
</evidence>
<evidence type="ECO:0000256" key="7">
    <source>
        <dbReference type="NCBIfam" id="TIGR00212"/>
    </source>
</evidence>
<dbReference type="PRINTS" id="PR00151">
    <property type="entry name" value="PORPHBDMNASE"/>
</dbReference>
<comment type="caution">
    <text evidence="9">The sequence shown here is derived from an EMBL/GenBank/DDBJ whole genome shotgun (WGS) entry which is preliminary data.</text>
</comment>
<evidence type="ECO:0000313" key="9">
    <source>
        <dbReference type="EMBL" id="MDX8417262.1"/>
    </source>
</evidence>
<evidence type="ECO:0000256" key="2">
    <source>
        <dbReference type="ARBA" id="ARBA00005638"/>
    </source>
</evidence>
<dbReference type="SUPFAM" id="SSF54782">
    <property type="entry name" value="Porphobilinogen deaminase (hydroxymethylbilane synthase), C-terminal domain"/>
    <property type="match status" value="1"/>
</dbReference>
<dbReference type="InterPro" id="IPR000860">
    <property type="entry name" value="HemC"/>
</dbReference>
<dbReference type="Gene3D" id="3.40.190.10">
    <property type="entry name" value="Periplasmic binding protein-like II"/>
    <property type="match status" value="2"/>
</dbReference>
<proteinExistence type="inferred from homology"/>
<evidence type="ECO:0000259" key="8">
    <source>
        <dbReference type="Pfam" id="PF01379"/>
    </source>
</evidence>
<evidence type="ECO:0000256" key="5">
    <source>
        <dbReference type="ARBA" id="ARBA00023244"/>
    </source>
</evidence>
<name>A0ABU4WL21_9FIRM</name>
<dbReference type="InterPro" id="IPR022417">
    <property type="entry name" value="Porphobilin_deaminase_N"/>
</dbReference>
<dbReference type="NCBIfam" id="TIGR00212">
    <property type="entry name" value="hemC"/>
    <property type="match status" value="1"/>
</dbReference>
<dbReference type="EC" id="2.5.1.61" evidence="3 7"/>
<dbReference type="PIRSF" id="PIRSF001438">
    <property type="entry name" value="4pyrrol_synth_OHMeBilane_synth"/>
    <property type="match status" value="1"/>
</dbReference>
<keyword evidence="10" id="KW-1185">Reference proteome</keyword>
<evidence type="ECO:0000256" key="1">
    <source>
        <dbReference type="ARBA" id="ARBA00002869"/>
    </source>
</evidence>
<dbReference type="PANTHER" id="PTHR11557">
    <property type="entry name" value="PORPHOBILINOGEN DEAMINASE"/>
    <property type="match status" value="1"/>
</dbReference>
<evidence type="ECO:0000256" key="4">
    <source>
        <dbReference type="ARBA" id="ARBA00022679"/>
    </source>
</evidence>
<organism evidence="9 10">
    <name type="scientific">Absicoccus intestinalis</name>
    <dbReference type="NCBI Taxonomy" id="2926319"/>
    <lineage>
        <taxon>Bacteria</taxon>
        <taxon>Bacillati</taxon>
        <taxon>Bacillota</taxon>
        <taxon>Erysipelotrichia</taxon>
        <taxon>Erysipelotrichales</taxon>
        <taxon>Erysipelotrichaceae</taxon>
        <taxon>Absicoccus</taxon>
    </lineage>
</organism>
<accession>A0ABU4WL21</accession>
<comment type="similarity">
    <text evidence="2">Belongs to the HMBS family.</text>
</comment>
<dbReference type="GO" id="GO:0004418">
    <property type="term" value="F:hydroxymethylbilane synthase activity"/>
    <property type="evidence" value="ECO:0007669"/>
    <property type="project" value="UniProtKB-EC"/>
</dbReference>
<dbReference type="SUPFAM" id="SSF53850">
    <property type="entry name" value="Periplasmic binding protein-like II"/>
    <property type="match status" value="1"/>
</dbReference>
<evidence type="ECO:0000256" key="6">
    <source>
        <dbReference type="ARBA" id="ARBA00048169"/>
    </source>
</evidence>
<dbReference type="PANTHER" id="PTHR11557:SF0">
    <property type="entry name" value="PORPHOBILINOGEN DEAMINASE"/>
    <property type="match status" value="1"/>
</dbReference>
<feature type="domain" description="Porphobilinogen deaminase N-terminal" evidence="8">
    <location>
        <begin position="4"/>
        <end position="194"/>
    </location>
</feature>
<protein>
    <recommendedName>
        <fullName evidence="3 7">Hydroxymethylbilane synthase</fullName>
        <ecNumber evidence="3 7">2.5.1.61</ecNumber>
    </recommendedName>
</protein>
<dbReference type="Proteomes" id="UP001285244">
    <property type="component" value="Unassembled WGS sequence"/>
</dbReference>
<comment type="function">
    <text evidence="1">Tetrapolymerization of the monopyrrole PBG into the hydroxymethylbilane pre-uroporphyrinogen in several discrete steps.</text>
</comment>
<evidence type="ECO:0000256" key="3">
    <source>
        <dbReference type="ARBA" id="ARBA00012655"/>
    </source>
</evidence>
<reference evidence="9 10" key="1">
    <citation type="submission" date="2022-03" db="EMBL/GenBank/DDBJ databases">
        <title>Novel taxa within the pig intestine.</title>
        <authorList>
            <person name="Wylensek D."/>
            <person name="Bishof K."/>
            <person name="Afrizal A."/>
            <person name="Clavel T."/>
        </authorList>
    </citation>
    <scope>NUCLEOTIDE SEQUENCE [LARGE SCALE GENOMIC DNA]</scope>
    <source>
        <strain evidence="9 10">Cla-KB-P134</strain>
    </source>
</reference>
<keyword evidence="5" id="KW-0627">Porphyrin biosynthesis</keyword>
<comment type="catalytic activity">
    <reaction evidence="6">
        <text>4 porphobilinogen + H2O = hydroxymethylbilane + 4 NH4(+)</text>
        <dbReference type="Rhea" id="RHEA:13185"/>
        <dbReference type="ChEBI" id="CHEBI:15377"/>
        <dbReference type="ChEBI" id="CHEBI:28938"/>
        <dbReference type="ChEBI" id="CHEBI:57845"/>
        <dbReference type="ChEBI" id="CHEBI:58126"/>
        <dbReference type="EC" id="2.5.1.61"/>
    </reaction>
</comment>
<sequence>MTKLRIGTRTSPLATIQTQMVVDALQVPVQIVPIISKGDQIQDRSLASIGGKGLFISAFEQALLNDQIDMAVHSGKDMPSQIRDGFAVPAVLARANPADLLISKTKIQPGAIIGTSSPRRAQLYTRIDPTCQIKTIRGNVETRLRKLEEGDYDGLILAQAGLDRLHIDLSSYVVQALDILPATAQGIIAIETKAGFTLPKDIDDKKTHVLFDTERKLMALMHADCHDAASAYAQWIDDQTLQIQAFYQDSPILTRQTKLDQVDACMQEMAGILYG</sequence>
<gene>
    <name evidence="9" type="primary">hemC</name>
    <name evidence="9" type="ORF">MOZ64_05320</name>
</gene>
<dbReference type="InterPro" id="IPR036803">
    <property type="entry name" value="Porphobilinogen_deaminase_C_sf"/>
</dbReference>
<dbReference type="EMBL" id="JALBUS010000006">
    <property type="protein sequence ID" value="MDX8417262.1"/>
    <property type="molecule type" value="Genomic_DNA"/>
</dbReference>
<dbReference type="Pfam" id="PF01379">
    <property type="entry name" value="Porphobil_deam"/>
    <property type="match status" value="1"/>
</dbReference>